<reference evidence="4 5" key="1">
    <citation type="submission" date="2020-08" db="EMBL/GenBank/DDBJ databases">
        <title>Genome public.</title>
        <authorList>
            <person name="Liu C."/>
            <person name="Sun Q."/>
        </authorList>
    </citation>
    <scope>NUCLEOTIDE SEQUENCE [LARGE SCALE GENOMIC DNA]</scope>
    <source>
        <strain evidence="4 5">NSJ-46</strain>
    </source>
</reference>
<comment type="similarity">
    <text evidence="1">Belongs to the CapA family.</text>
</comment>
<comment type="caution">
    <text evidence="4">The sequence shown here is derived from an EMBL/GenBank/DDBJ whole genome shotgun (WGS) entry which is preliminary data.</text>
</comment>
<dbReference type="Gene3D" id="3.60.21.10">
    <property type="match status" value="1"/>
</dbReference>
<feature type="region of interest" description="Disordered" evidence="2">
    <location>
        <begin position="1"/>
        <end position="55"/>
    </location>
</feature>
<feature type="compositionally biased region" description="Basic and acidic residues" evidence="2">
    <location>
        <begin position="80"/>
        <end position="102"/>
    </location>
</feature>
<dbReference type="InterPro" id="IPR052169">
    <property type="entry name" value="CW_Biosynth-Accessory"/>
</dbReference>
<feature type="compositionally biased region" description="Basic and acidic residues" evidence="2">
    <location>
        <begin position="125"/>
        <end position="134"/>
    </location>
</feature>
<dbReference type="InterPro" id="IPR019079">
    <property type="entry name" value="Capsule_synth_CapA"/>
</dbReference>
<evidence type="ECO:0000313" key="5">
    <source>
        <dbReference type="Proteomes" id="UP000657421"/>
    </source>
</evidence>
<feature type="region of interest" description="Disordered" evidence="2">
    <location>
        <begin position="615"/>
        <end position="639"/>
    </location>
</feature>
<dbReference type="InterPro" id="IPR029052">
    <property type="entry name" value="Metallo-depent_PP-like"/>
</dbReference>
<dbReference type="Proteomes" id="UP000657421">
    <property type="component" value="Unassembled WGS sequence"/>
</dbReference>
<dbReference type="Pfam" id="PF09587">
    <property type="entry name" value="PGA_cap"/>
    <property type="match status" value="1"/>
</dbReference>
<organism evidence="4 5">
    <name type="scientific">Jingyaoa shaoxingensis</name>
    <dbReference type="NCBI Taxonomy" id="2763671"/>
    <lineage>
        <taxon>Bacteria</taxon>
        <taxon>Bacillati</taxon>
        <taxon>Bacillota</taxon>
        <taxon>Clostridia</taxon>
        <taxon>Lachnospirales</taxon>
        <taxon>Lachnospiraceae</taxon>
        <taxon>Jingyaoa</taxon>
    </lineage>
</organism>
<evidence type="ECO:0000259" key="3">
    <source>
        <dbReference type="SMART" id="SM00854"/>
    </source>
</evidence>
<gene>
    <name evidence="4" type="ORF">H8716_11640</name>
</gene>
<feature type="compositionally biased region" description="Low complexity" evidence="2">
    <location>
        <begin position="30"/>
        <end position="40"/>
    </location>
</feature>
<dbReference type="PANTHER" id="PTHR33393">
    <property type="entry name" value="POLYGLUTAMINE SYNTHESIS ACCESSORY PROTEIN RV0574C-RELATED"/>
    <property type="match status" value="1"/>
</dbReference>
<dbReference type="PANTHER" id="PTHR33393:SF12">
    <property type="entry name" value="CAPSULE BIOSYNTHESIS PROTEIN CAPA"/>
    <property type="match status" value="1"/>
</dbReference>
<dbReference type="RefSeq" id="WP_249309024.1">
    <property type="nucleotide sequence ID" value="NZ_JACRSZ010000012.1"/>
</dbReference>
<feature type="region of interest" description="Disordered" evidence="2">
    <location>
        <begin position="67"/>
        <end position="144"/>
    </location>
</feature>
<proteinExistence type="inferred from homology"/>
<dbReference type="SUPFAM" id="SSF56300">
    <property type="entry name" value="Metallo-dependent phosphatases"/>
    <property type="match status" value="1"/>
</dbReference>
<evidence type="ECO:0000256" key="2">
    <source>
        <dbReference type="SAM" id="MobiDB-lite"/>
    </source>
</evidence>
<dbReference type="EMBL" id="JACRSZ010000012">
    <property type="protein sequence ID" value="MBC8573728.1"/>
    <property type="molecule type" value="Genomic_DNA"/>
</dbReference>
<accession>A0ABR7NBF3</accession>
<evidence type="ECO:0000313" key="4">
    <source>
        <dbReference type="EMBL" id="MBC8573728.1"/>
    </source>
</evidence>
<evidence type="ECO:0000256" key="1">
    <source>
        <dbReference type="ARBA" id="ARBA00005662"/>
    </source>
</evidence>
<feature type="domain" description="Capsule synthesis protein CapA" evidence="3">
    <location>
        <begin position="249"/>
        <end position="510"/>
    </location>
</feature>
<keyword evidence="5" id="KW-1185">Reference proteome</keyword>
<name>A0ABR7NBF3_9FIRM</name>
<protein>
    <submittedName>
        <fullName evidence="4">CapA family protein</fullName>
    </submittedName>
</protein>
<dbReference type="SMART" id="SM00854">
    <property type="entry name" value="PGA_cap"/>
    <property type="match status" value="1"/>
</dbReference>
<sequence length="639" mass="71500">MDEEHSRENLQKEEKNIEERTVTEDKTEESSSAGEANGEEIATAKPIAREAWNAVYSREKRLEELRRRRMEAASKATNQQKKDPKQLVQNDDHSASSADIEKKNHHLASETETCSMADAPENDTEEKTVEEKPKKSSAKSVPGGLNLEKIKKQLRRNITLWKSEREMQKKRHANIRTELTPQEYGKYLVREWFGGEWKTSIITPILGVGVLILCMNMIQGAAGKSIPEPETEIQTESETAYVYPEKDITIGSTGCMLLHSPFIDSYPDAEGNYDFSTIYKYITPYYSAPDFMTCEFEGSLAGPDAGYSGYPLFLSPDVIIENIKDSGVDLQFLATNHVYDGGSDGFHRTMQVYDEKNIAFSGIRENSTAKQYVVEDINGVKVGFIDYVYETDGTGTNLNGIPLAEDDWDLVNSFDYNDLDSFYKEMQSNIASMKSEGAQFIIAQMHWGIEYQLEEADYQDEMAQKLCDLGVNAIIGGHPHCEQPIDVLDTSDGSGHMFCIYSEGNALSNQRTYLMDEMPTGHTEDGVMVTLTLHQNSDGSVEIKDVDLLPTWVYRYQDNDGSKYYILPLDDVENLEKTTGISDIQQEAQDSYDRTMEELGPGLEKAKQIFGGSSVSTATADNKTSNTGTGSSLMNLGVE</sequence>
<feature type="compositionally biased region" description="Basic and acidic residues" evidence="2">
    <location>
        <begin position="1"/>
        <end position="29"/>
    </location>
</feature>